<sequence length="105" mass="11638">MMDPPTSTLNYTGRSGRSPRTLTTVRISKLPVNPKDLQMVNDCLTYNTNASIKLALKVLSANTVYTDAQTRDDQTELEDKLDAGIFNRRGNLLVTVRPSWANPIG</sequence>
<comment type="caution">
    <text evidence="1">The sequence shown here is derived from an EMBL/GenBank/DDBJ whole genome shotgun (WGS) entry which is preliminary data.</text>
</comment>
<protein>
    <submittedName>
        <fullName evidence="1">Uncharacterized protein</fullName>
    </submittedName>
</protein>
<evidence type="ECO:0000313" key="2">
    <source>
        <dbReference type="Proteomes" id="UP000289152"/>
    </source>
</evidence>
<keyword evidence="2" id="KW-1185">Reference proteome</keyword>
<reference evidence="1 2" key="1">
    <citation type="submission" date="2016-06" db="EMBL/GenBank/DDBJ databases">
        <title>Evolution of pathogenesis and genome organization in the Tremellales.</title>
        <authorList>
            <person name="Cuomo C."/>
            <person name="Litvintseva A."/>
            <person name="Heitman J."/>
            <person name="Chen Y."/>
            <person name="Sun S."/>
            <person name="Springer D."/>
            <person name="Dromer F."/>
            <person name="Young S."/>
            <person name="Zeng Q."/>
            <person name="Chapman S."/>
            <person name="Gujja S."/>
            <person name="Saif S."/>
            <person name="Birren B."/>
        </authorList>
    </citation>
    <scope>NUCLEOTIDE SEQUENCE [LARGE SCALE GENOMIC DNA]</scope>
    <source>
        <strain evidence="1 2">ATCC 28783</strain>
    </source>
</reference>
<evidence type="ECO:0000313" key="1">
    <source>
        <dbReference type="EMBL" id="RXK40298.1"/>
    </source>
</evidence>
<gene>
    <name evidence="1" type="ORF">M231_02412</name>
</gene>
<dbReference type="Proteomes" id="UP000289152">
    <property type="component" value="Unassembled WGS sequence"/>
</dbReference>
<name>A0A4Q1BQT1_TREME</name>
<organism evidence="1 2">
    <name type="scientific">Tremella mesenterica</name>
    <name type="common">Jelly fungus</name>
    <dbReference type="NCBI Taxonomy" id="5217"/>
    <lineage>
        <taxon>Eukaryota</taxon>
        <taxon>Fungi</taxon>
        <taxon>Dikarya</taxon>
        <taxon>Basidiomycota</taxon>
        <taxon>Agaricomycotina</taxon>
        <taxon>Tremellomycetes</taxon>
        <taxon>Tremellales</taxon>
        <taxon>Tremellaceae</taxon>
        <taxon>Tremella</taxon>
    </lineage>
</organism>
<dbReference type="AlphaFoldDB" id="A0A4Q1BQT1"/>
<accession>A0A4Q1BQT1</accession>
<proteinExistence type="predicted"/>
<dbReference type="EMBL" id="SDIL01000020">
    <property type="protein sequence ID" value="RXK40298.1"/>
    <property type="molecule type" value="Genomic_DNA"/>
</dbReference>
<dbReference type="InParanoid" id="A0A4Q1BQT1"/>